<feature type="transmembrane region" description="Helical" evidence="7">
    <location>
        <begin position="267"/>
        <end position="286"/>
    </location>
</feature>
<dbReference type="Gene3D" id="1.20.1530.20">
    <property type="match status" value="1"/>
</dbReference>
<dbReference type="InterPro" id="IPR038770">
    <property type="entry name" value="Na+/solute_symporter_sf"/>
</dbReference>
<feature type="transmembrane region" description="Helical" evidence="7">
    <location>
        <begin position="220"/>
        <end position="247"/>
    </location>
</feature>
<feature type="transmembrane region" description="Helical" evidence="7">
    <location>
        <begin position="147"/>
        <end position="170"/>
    </location>
</feature>
<evidence type="ECO:0000256" key="2">
    <source>
        <dbReference type="ARBA" id="ARBA00005551"/>
    </source>
</evidence>
<sequence length="397" mass="43301">MHMDAAVIPFVTICFIVFTLGFLAKKMRAPIMVGYMIAGFVVGPSGLGIITDQVVPNQLGSFGVLLLLFFVGMELSIADFKSNLVKATVGTLLQIGLSIAFTFLIGFAFDWPWQRALVMGFVISLSSTAVVFRFLQNENMLQSKIGGAVGNILISQDFAVIAMLLCVQYLGPKQAGADSHAVLQLIGCILFCGVLFLILKKQHINLGIWRWVEQDKELQVFLALLLCFGIALIAGLFHLSAALGAFVGGIIVSAARETEWVSHRLETFQILLMAVFFAAVGMMLDVSVLREYWLTIGLLLLAVFLTNTFINTGILMVSGFNFRDSLFGGSLLSQIGEFSFVLAAISVQIGIISQITYQITLSVIAMSLFFSPIWVFVVTKLFPRTPEVHSGESQPTA</sequence>
<evidence type="ECO:0000256" key="5">
    <source>
        <dbReference type="ARBA" id="ARBA00022989"/>
    </source>
</evidence>
<evidence type="ECO:0000256" key="3">
    <source>
        <dbReference type="ARBA" id="ARBA00022448"/>
    </source>
</evidence>
<feature type="transmembrane region" description="Helical" evidence="7">
    <location>
        <begin position="182"/>
        <end position="199"/>
    </location>
</feature>
<feature type="transmembrane region" description="Helical" evidence="7">
    <location>
        <begin position="6"/>
        <end position="24"/>
    </location>
</feature>
<dbReference type="GO" id="GO:0015297">
    <property type="term" value="F:antiporter activity"/>
    <property type="evidence" value="ECO:0007669"/>
    <property type="project" value="InterPro"/>
</dbReference>
<keyword evidence="10" id="KW-1185">Reference proteome</keyword>
<feature type="transmembrane region" description="Helical" evidence="7">
    <location>
        <begin position="326"/>
        <end position="347"/>
    </location>
</feature>
<evidence type="ECO:0000313" key="10">
    <source>
        <dbReference type="Proteomes" id="UP000664417"/>
    </source>
</evidence>
<dbReference type="PANTHER" id="PTHR42751:SF3">
    <property type="entry name" value="SODIUM_GLUTAMATE SYMPORTER"/>
    <property type="match status" value="1"/>
</dbReference>
<feature type="transmembrane region" description="Helical" evidence="7">
    <location>
        <begin position="115"/>
        <end position="135"/>
    </location>
</feature>
<keyword evidence="4 7" id="KW-0812">Transmembrane</keyword>
<evidence type="ECO:0000256" key="7">
    <source>
        <dbReference type="SAM" id="Phobius"/>
    </source>
</evidence>
<keyword evidence="3" id="KW-0813">Transport</keyword>
<comment type="similarity">
    <text evidence="2">Belongs to the monovalent cation:proton antiporter 2 (CPA2) transporter (TC 2.A.37) family.</text>
</comment>
<dbReference type="Proteomes" id="UP000664417">
    <property type="component" value="Unassembled WGS sequence"/>
</dbReference>
<dbReference type="InterPro" id="IPR006153">
    <property type="entry name" value="Cation/H_exchanger_TM"/>
</dbReference>
<evidence type="ECO:0000256" key="6">
    <source>
        <dbReference type="ARBA" id="ARBA00023136"/>
    </source>
</evidence>
<dbReference type="GO" id="GO:0016020">
    <property type="term" value="C:membrane"/>
    <property type="evidence" value="ECO:0007669"/>
    <property type="project" value="UniProtKB-SubCell"/>
</dbReference>
<comment type="caution">
    <text evidence="9">The sequence shown here is derived from an EMBL/GenBank/DDBJ whole genome shotgun (WGS) entry which is preliminary data.</text>
</comment>
<dbReference type="PANTHER" id="PTHR42751">
    <property type="entry name" value="SODIUM/HYDROGEN EXCHANGER FAMILY/TRKA DOMAIN PROTEIN"/>
    <property type="match status" value="1"/>
</dbReference>
<keyword evidence="6 7" id="KW-0472">Membrane</keyword>
<feature type="transmembrane region" description="Helical" evidence="7">
    <location>
        <begin position="92"/>
        <end position="109"/>
    </location>
</feature>
<dbReference type="GO" id="GO:1902600">
    <property type="term" value="P:proton transmembrane transport"/>
    <property type="evidence" value="ECO:0007669"/>
    <property type="project" value="InterPro"/>
</dbReference>
<feature type="domain" description="Cation/H+ exchanger transmembrane" evidence="8">
    <location>
        <begin position="16"/>
        <end position="378"/>
    </location>
</feature>
<evidence type="ECO:0000313" key="9">
    <source>
        <dbReference type="EMBL" id="MBO1320595.1"/>
    </source>
</evidence>
<dbReference type="EMBL" id="JAFREP010000018">
    <property type="protein sequence ID" value="MBO1320595.1"/>
    <property type="molecule type" value="Genomic_DNA"/>
</dbReference>
<protein>
    <submittedName>
        <fullName evidence="9">Cation:proton antiporter</fullName>
    </submittedName>
</protein>
<dbReference type="RefSeq" id="WP_207860549.1">
    <property type="nucleotide sequence ID" value="NZ_JAFREP010000018.1"/>
</dbReference>
<comment type="subcellular location">
    <subcellularLocation>
        <location evidence="1">Membrane</location>
        <topology evidence="1">Multi-pass membrane protein</topology>
    </subcellularLocation>
</comment>
<dbReference type="AlphaFoldDB" id="A0A8J7QA68"/>
<gene>
    <name evidence="9" type="ORF">J3U88_19110</name>
</gene>
<reference evidence="9" key="1">
    <citation type="submission" date="2021-03" db="EMBL/GenBank/DDBJ databases">
        <authorList>
            <person name="Wang G."/>
        </authorList>
    </citation>
    <scope>NUCLEOTIDE SEQUENCE</scope>
    <source>
        <strain evidence="9">KCTC 12899</strain>
    </source>
</reference>
<name>A0A8J7QA68_9BACT</name>
<evidence type="ECO:0000256" key="4">
    <source>
        <dbReference type="ARBA" id="ARBA00022692"/>
    </source>
</evidence>
<feature type="transmembrane region" description="Helical" evidence="7">
    <location>
        <begin position="359"/>
        <end position="377"/>
    </location>
</feature>
<feature type="transmembrane region" description="Helical" evidence="7">
    <location>
        <begin position="31"/>
        <end position="50"/>
    </location>
</feature>
<organism evidence="9 10">
    <name type="scientific">Acanthopleuribacter pedis</name>
    <dbReference type="NCBI Taxonomy" id="442870"/>
    <lineage>
        <taxon>Bacteria</taxon>
        <taxon>Pseudomonadati</taxon>
        <taxon>Acidobacteriota</taxon>
        <taxon>Holophagae</taxon>
        <taxon>Acanthopleuribacterales</taxon>
        <taxon>Acanthopleuribacteraceae</taxon>
        <taxon>Acanthopleuribacter</taxon>
    </lineage>
</organism>
<evidence type="ECO:0000256" key="1">
    <source>
        <dbReference type="ARBA" id="ARBA00004141"/>
    </source>
</evidence>
<feature type="transmembrane region" description="Helical" evidence="7">
    <location>
        <begin position="298"/>
        <end position="320"/>
    </location>
</feature>
<evidence type="ECO:0000259" key="8">
    <source>
        <dbReference type="Pfam" id="PF00999"/>
    </source>
</evidence>
<dbReference type="Pfam" id="PF00999">
    <property type="entry name" value="Na_H_Exchanger"/>
    <property type="match status" value="1"/>
</dbReference>
<accession>A0A8J7QA68</accession>
<feature type="transmembrane region" description="Helical" evidence="7">
    <location>
        <begin position="62"/>
        <end position="80"/>
    </location>
</feature>
<proteinExistence type="inferred from homology"/>
<keyword evidence="5 7" id="KW-1133">Transmembrane helix</keyword>